<feature type="binding site" evidence="5">
    <location>
        <position position="874"/>
    </location>
    <ligand>
        <name>AMP</name>
        <dbReference type="ChEBI" id="CHEBI:456215"/>
    </ligand>
</feature>
<feature type="binding site" evidence="5">
    <location>
        <position position="985"/>
    </location>
    <ligand>
        <name>AMP</name>
        <dbReference type="ChEBI" id="CHEBI:456215"/>
    </ligand>
</feature>
<dbReference type="InterPro" id="IPR029016">
    <property type="entry name" value="GAF-like_dom_sf"/>
</dbReference>
<evidence type="ECO:0000256" key="3">
    <source>
        <dbReference type="ARBA" id="ARBA00022801"/>
    </source>
</evidence>
<dbReference type="GO" id="GO:0046872">
    <property type="term" value="F:metal ion binding"/>
    <property type="evidence" value="ECO:0007669"/>
    <property type="project" value="UniProtKB-KW"/>
</dbReference>
<dbReference type="PRINTS" id="PR00387">
    <property type="entry name" value="PDIESTERASE1"/>
</dbReference>
<dbReference type="GO" id="GO:0141162">
    <property type="term" value="P:negative regulation of cAMP/PKA signal transduction"/>
    <property type="evidence" value="ECO:0000318"/>
    <property type="project" value="GO_Central"/>
</dbReference>
<dbReference type="Gene3D" id="1.10.1300.10">
    <property type="entry name" value="3'5'-cyclic nucleotide phosphodiesterase, catalytic domain"/>
    <property type="match status" value="1"/>
</dbReference>
<dbReference type="InterPro" id="IPR003018">
    <property type="entry name" value="GAF"/>
</dbReference>
<feature type="binding site" evidence="5">
    <location>
        <begin position="833"/>
        <end position="837"/>
    </location>
    <ligand>
        <name>AMP</name>
        <dbReference type="ChEBI" id="CHEBI:456215"/>
    </ligand>
</feature>
<keyword evidence="3" id="KW-0378">Hydrolase</keyword>
<feature type="region of interest" description="Disordered" evidence="7">
    <location>
        <begin position="637"/>
        <end position="661"/>
    </location>
</feature>
<dbReference type="AlphaFoldDB" id="A2ENJ2"/>
<evidence type="ECO:0000256" key="6">
    <source>
        <dbReference type="PIRSR" id="PIRSR623088-3"/>
    </source>
</evidence>
<dbReference type="Proteomes" id="UP000001542">
    <property type="component" value="Unassembled WGS sequence"/>
</dbReference>
<dbReference type="InParanoid" id="A2ENJ2"/>
<dbReference type="STRING" id="5722.A2ENJ2"/>
<organism evidence="9 10">
    <name type="scientific">Trichomonas vaginalis (strain ATCC PRA-98 / G3)</name>
    <dbReference type="NCBI Taxonomy" id="412133"/>
    <lineage>
        <taxon>Eukaryota</taxon>
        <taxon>Metamonada</taxon>
        <taxon>Parabasalia</taxon>
        <taxon>Trichomonadida</taxon>
        <taxon>Trichomonadidae</taxon>
        <taxon>Trichomonas</taxon>
    </lineage>
</organism>
<dbReference type="VEuPathDB" id="TrichDB:TVAGG3_0733220"/>
<dbReference type="GO" id="GO:0004115">
    <property type="term" value="F:3',5'-cyclic-AMP phosphodiesterase activity"/>
    <property type="evidence" value="ECO:0000318"/>
    <property type="project" value="GO_Central"/>
</dbReference>
<keyword evidence="1" id="KW-0140">cGMP</keyword>
<protein>
    <submittedName>
        <fullName evidence="9">3'5'-cyclic nucleotide phosphodiesterase family protein</fullName>
    </submittedName>
</protein>
<feature type="binding site" evidence="6">
    <location>
        <position position="985"/>
    </location>
    <ligand>
        <name>Zn(2+)</name>
        <dbReference type="ChEBI" id="CHEBI:29105"/>
        <label>1</label>
    </ligand>
</feature>
<feature type="binding site" evidence="6">
    <location>
        <position position="874"/>
    </location>
    <ligand>
        <name>Zn(2+)</name>
        <dbReference type="ChEBI" id="CHEBI:29105"/>
        <label>2</label>
    </ligand>
</feature>
<feature type="binding site" evidence="6">
    <location>
        <position position="837"/>
    </location>
    <ligand>
        <name>Zn(2+)</name>
        <dbReference type="ChEBI" id="CHEBI:29105"/>
        <label>1</label>
    </ligand>
</feature>
<dbReference type="VEuPathDB" id="TrichDB:TVAG_138390"/>
<keyword evidence="10" id="KW-1185">Reference proteome</keyword>
<evidence type="ECO:0000256" key="4">
    <source>
        <dbReference type="PIRSR" id="PIRSR623088-1"/>
    </source>
</evidence>
<feature type="compositionally biased region" description="Low complexity" evidence="7">
    <location>
        <begin position="647"/>
        <end position="661"/>
    </location>
</feature>
<dbReference type="eggNOG" id="KOG3689">
    <property type="taxonomic scope" value="Eukaryota"/>
</dbReference>
<feature type="binding site" evidence="6">
    <location>
        <position position="873"/>
    </location>
    <ligand>
        <name>Zn(2+)</name>
        <dbReference type="ChEBI" id="CHEBI:29105"/>
        <label>1</label>
    </ligand>
</feature>
<name>A2ENJ2_TRIV3</name>
<dbReference type="InterPro" id="IPR003607">
    <property type="entry name" value="HD/PDEase_dom"/>
</dbReference>
<sequence length="1087" mass="122026">MRRGHYGIDPRKYGVVPQAGNSSSRLASTNPRKYNPYALNIIPVVKGQPKQAGTTSSLQTHKTEIKTSPGKTMDKLFEFSQKYSLAGSIELALANYIPCQHVFAWFDREKSQRLYSPTLTKSTNYQNSVLSFCYKTKEIIACPNPAIHDFYDPMIDESNCSLLYLPLTDRRNKVLVIVQITRRADSPMFSSEEIEHLMKFAAKFRTYSTLLFQPEVDPLFPISLTQIKKGSNPFTVVVDKLRHFFVCQKVDIYAYTAADQSYSVYNREKQEFEKLQGTAGIATIALKNQIQLNLERILSAEGYDEHIDGNKDVPILVQPIIADDCIYAIVLRAPEKGAFNTSDSAKLNGFSSIIGRAFTSDGDPAEAGDLLAERLRALLEVAEALSGVLDIDTLVPMIMTRACQLLHTERCSLFLVDNEKKELITRFQGGLNKSIRIPMSRGIVGYTVTTGNIVNIPDAYADPRFDQSVDKKTGYHTRNLVTVPIFNNRNDIVGVTEMINKIDGDCFDDEDLKMVVAFNVFCGISLDNARLYQASLDLTRQLRSFVDLSASLNKTKSINEVINEILSQAKVVVHAARATIFLSEQDGSLTPFESIGDPINHGTLFASQMKQYMKTTIFNETEVQEIVACEQSNDPLAATTSQKGGTSLKMSKRSSSSSSRVSVLFDGNSSSSMTSTNSVSSAMKNGESIVIFSLLTTSGKFIGVMEISSNSKILMEDAKLIDCFAVFAAISLERSELREIATLGTIEKGIKDWIKPEERADYNVPEKLKMDEKVFICREFDAQAYDNNPIGWFQVVFGIFNHFDLLREFDISNEKFFRFLSAISATYKKVPYHNWRHAVDVTQYVTFELETSGIVSKLTKFDIFALLVAAICHDANHDGFTNVYNVKAETPLGILFKNQSVMETHHCAMAISVISKEETNIFAKLNAEQYKKIWTTIINLILATDMAKHFTFLKEINGIMDEGKLSIDNPDDVSYYLELILKCADISNVSRPFELADKWCDVLCEEFFRQGDLEMAQGMQYTSDLNDRSHLNKPKSQIGFYTFVCLPLFEAAARAMPPLQCNVDQIRSNLEVWKERTAAQEKQQTPA</sequence>
<dbReference type="PROSITE" id="PS51845">
    <property type="entry name" value="PDEASE_I_2"/>
    <property type="match status" value="1"/>
</dbReference>
<evidence type="ECO:0000256" key="7">
    <source>
        <dbReference type="SAM" id="MobiDB-lite"/>
    </source>
</evidence>
<keyword evidence="2 6" id="KW-0479">Metal-binding</keyword>
<dbReference type="GO" id="GO:0047555">
    <property type="term" value="F:3',5'-cyclic-GMP phosphodiesterase activity"/>
    <property type="evidence" value="ECO:0000318"/>
    <property type="project" value="GO_Central"/>
</dbReference>
<dbReference type="Pfam" id="PF01590">
    <property type="entry name" value="GAF"/>
    <property type="match status" value="1"/>
</dbReference>
<proteinExistence type="predicted"/>
<dbReference type="InterPro" id="IPR002073">
    <property type="entry name" value="PDEase_catalytic_dom"/>
</dbReference>
<dbReference type="InterPro" id="IPR036971">
    <property type="entry name" value="PDEase_catalytic_dom_sf"/>
</dbReference>
<feature type="compositionally biased region" description="Polar residues" evidence="7">
    <location>
        <begin position="19"/>
        <end position="31"/>
    </location>
</feature>
<gene>
    <name evidence="9" type="ORF">TVAG_138390</name>
</gene>
<dbReference type="SMART" id="SM00471">
    <property type="entry name" value="HDc"/>
    <property type="match status" value="1"/>
</dbReference>
<evidence type="ECO:0000313" key="9">
    <source>
        <dbReference type="EMBL" id="EAY05770.1"/>
    </source>
</evidence>
<dbReference type="RefSeq" id="XP_001317993.1">
    <property type="nucleotide sequence ID" value="XM_001317958.1"/>
</dbReference>
<evidence type="ECO:0000256" key="1">
    <source>
        <dbReference type="ARBA" id="ARBA00022535"/>
    </source>
</evidence>
<dbReference type="CDD" id="cd00077">
    <property type="entry name" value="HDc"/>
    <property type="match status" value="1"/>
</dbReference>
<dbReference type="EMBL" id="DS113440">
    <property type="protein sequence ID" value="EAY05770.1"/>
    <property type="molecule type" value="Genomic_DNA"/>
</dbReference>
<feature type="binding site" evidence="5">
    <location>
        <position position="1037"/>
    </location>
    <ligand>
        <name>AMP</name>
        <dbReference type="ChEBI" id="CHEBI:456215"/>
    </ligand>
</feature>
<feature type="active site" description="Proton donor" evidence="4">
    <location>
        <position position="833"/>
    </location>
</feature>
<feature type="domain" description="PDEase" evidence="8">
    <location>
        <begin position="760"/>
        <end position="1080"/>
    </location>
</feature>
<dbReference type="Pfam" id="PF00233">
    <property type="entry name" value="PDEase_I"/>
    <property type="match status" value="1"/>
</dbReference>
<feature type="binding site" evidence="6">
    <location>
        <position position="874"/>
    </location>
    <ligand>
        <name>Zn(2+)</name>
        <dbReference type="ChEBI" id="CHEBI:29105"/>
        <label>1</label>
    </ligand>
</feature>
<dbReference type="KEGG" id="tva:4763640"/>
<dbReference type="Gene3D" id="3.30.450.40">
    <property type="match status" value="3"/>
</dbReference>
<accession>A2ENJ2</accession>
<dbReference type="SMR" id="A2ENJ2"/>
<dbReference type="SUPFAM" id="SSF55781">
    <property type="entry name" value="GAF domain-like"/>
    <property type="match status" value="4"/>
</dbReference>
<dbReference type="InterPro" id="IPR023088">
    <property type="entry name" value="PDEase"/>
</dbReference>
<dbReference type="PANTHER" id="PTHR11347">
    <property type="entry name" value="CYCLIC NUCLEOTIDE PHOSPHODIESTERASE"/>
    <property type="match status" value="1"/>
</dbReference>
<dbReference type="GO" id="GO:0007165">
    <property type="term" value="P:signal transduction"/>
    <property type="evidence" value="ECO:0007669"/>
    <property type="project" value="InterPro"/>
</dbReference>
<reference evidence="9" key="2">
    <citation type="journal article" date="2007" name="Science">
        <title>Draft genome sequence of the sexually transmitted pathogen Trichomonas vaginalis.</title>
        <authorList>
            <person name="Carlton J.M."/>
            <person name="Hirt R.P."/>
            <person name="Silva J.C."/>
            <person name="Delcher A.L."/>
            <person name="Schatz M."/>
            <person name="Zhao Q."/>
            <person name="Wortman J.R."/>
            <person name="Bidwell S.L."/>
            <person name="Alsmark U.C.M."/>
            <person name="Besteiro S."/>
            <person name="Sicheritz-Ponten T."/>
            <person name="Noel C.J."/>
            <person name="Dacks J.B."/>
            <person name="Foster P.G."/>
            <person name="Simillion C."/>
            <person name="Van de Peer Y."/>
            <person name="Miranda-Saavedra D."/>
            <person name="Barton G.J."/>
            <person name="Westrop G.D."/>
            <person name="Mueller S."/>
            <person name="Dessi D."/>
            <person name="Fiori P.L."/>
            <person name="Ren Q."/>
            <person name="Paulsen I."/>
            <person name="Zhang H."/>
            <person name="Bastida-Corcuera F.D."/>
            <person name="Simoes-Barbosa A."/>
            <person name="Brown M.T."/>
            <person name="Hayes R.D."/>
            <person name="Mukherjee M."/>
            <person name="Okumura C.Y."/>
            <person name="Schneider R."/>
            <person name="Smith A.J."/>
            <person name="Vanacova S."/>
            <person name="Villalvazo M."/>
            <person name="Haas B.J."/>
            <person name="Pertea M."/>
            <person name="Feldblyum T.V."/>
            <person name="Utterback T.R."/>
            <person name="Shu C.L."/>
            <person name="Osoegawa K."/>
            <person name="de Jong P.J."/>
            <person name="Hrdy I."/>
            <person name="Horvathova L."/>
            <person name="Zubacova Z."/>
            <person name="Dolezal P."/>
            <person name="Malik S.B."/>
            <person name="Logsdon J.M. Jr."/>
            <person name="Henze K."/>
            <person name="Gupta A."/>
            <person name="Wang C.C."/>
            <person name="Dunne R.L."/>
            <person name="Upcroft J.A."/>
            <person name="Upcroft P."/>
            <person name="White O."/>
            <person name="Salzberg S.L."/>
            <person name="Tang P."/>
            <person name="Chiu C.-H."/>
            <person name="Lee Y.-S."/>
            <person name="Embley T.M."/>
            <person name="Coombs G.H."/>
            <person name="Mottram J.C."/>
            <person name="Tachezy J."/>
            <person name="Fraser-Liggett C.M."/>
            <person name="Johnson P.J."/>
        </authorList>
    </citation>
    <scope>NUCLEOTIDE SEQUENCE [LARGE SCALE GENOMIC DNA]</scope>
    <source>
        <strain evidence="9">G3</strain>
    </source>
</reference>
<dbReference type="OrthoDB" id="74705at2759"/>
<evidence type="ECO:0000313" key="10">
    <source>
        <dbReference type="Proteomes" id="UP000001542"/>
    </source>
</evidence>
<evidence type="ECO:0000256" key="2">
    <source>
        <dbReference type="ARBA" id="ARBA00022723"/>
    </source>
</evidence>
<dbReference type="SMART" id="SM00065">
    <property type="entry name" value="GAF"/>
    <property type="match status" value="1"/>
</dbReference>
<feature type="compositionally biased region" description="Basic and acidic residues" evidence="7">
    <location>
        <begin position="1"/>
        <end position="12"/>
    </location>
</feature>
<evidence type="ECO:0000259" key="8">
    <source>
        <dbReference type="PROSITE" id="PS51845"/>
    </source>
</evidence>
<evidence type="ECO:0000256" key="5">
    <source>
        <dbReference type="PIRSR" id="PIRSR623088-2"/>
    </source>
</evidence>
<dbReference type="SUPFAM" id="SSF109604">
    <property type="entry name" value="HD-domain/PDEase-like"/>
    <property type="match status" value="1"/>
</dbReference>
<reference evidence="9" key="1">
    <citation type="submission" date="2006-10" db="EMBL/GenBank/DDBJ databases">
        <authorList>
            <person name="Amadeo P."/>
            <person name="Zhao Q."/>
            <person name="Wortman J."/>
            <person name="Fraser-Liggett C."/>
            <person name="Carlton J."/>
        </authorList>
    </citation>
    <scope>NUCLEOTIDE SEQUENCE</scope>
    <source>
        <strain evidence="9">G3</strain>
    </source>
</reference>
<feature type="region of interest" description="Disordered" evidence="7">
    <location>
        <begin position="1"/>
        <end position="31"/>
    </location>
</feature>